<comment type="subcellular location">
    <subcellularLocation>
        <location evidence="1">Nucleus</location>
    </subcellularLocation>
</comment>
<dbReference type="AlphaFoldDB" id="A0A7U2NR39"/>
<dbReference type="VEuPathDB" id="FungiDB:JI435_132240"/>
<keyword evidence="5" id="KW-1185">Reference proteome</keyword>
<dbReference type="GO" id="GO:0000976">
    <property type="term" value="F:transcription cis-regulatory region binding"/>
    <property type="evidence" value="ECO:0007669"/>
    <property type="project" value="InterPro"/>
</dbReference>
<organism evidence="4 5">
    <name type="scientific">Phaeosphaeria nodorum (strain SN15 / ATCC MYA-4574 / FGSC 10173)</name>
    <name type="common">Glume blotch fungus</name>
    <name type="synonym">Parastagonospora nodorum</name>
    <dbReference type="NCBI Taxonomy" id="321614"/>
    <lineage>
        <taxon>Eukaryota</taxon>
        <taxon>Fungi</taxon>
        <taxon>Dikarya</taxon>
        <taxon>Ascomycota</taxon>
        <taxon>Pezizomycotina</taxon>
        <taxon>Dothideomycetes</taxon>
        <taxon>Pleosporomycetidae</taxon>
        <taxon>Pleosporales</taxon>
        <taxon>Pleosporineae</taxon>
        <taxon>Phaeosphaeriaceae</taxon>
        <taxon>Parastagonospora</taxon>
    </lineage>
</organism>
<reference evidence="5" key="1">
    <citation type="journal article" date="2021" name="BMC Genomics">
        <title>Chromosome-level genome assembly and manually-curated proteome of model necrotroph Parastagonospora nodorum Sn15 reveals a genome-wide trove of candidate effector homologs, and redundancy of virulence-related functions within an accessory chromosome.</title>
        <authorList>
            <person name="Bertazzoni S."/>
            <person name="Jones D.A.B."/>
            <person name="Phan H.T."/>
            <person name="Tan K.-C."/>
            <person name="Hane J.K."/>
        </authorList>
    </citation>
    <scope>NUCLEOTIDE SEQUENCE [LARGE SCALE GENOMIC DNA]</scope>
    <source>
        <strain evidence="5">SN15 / ATCC MYA-4574 / FGSC 10173)</strain>
    </source>
</reference>
<dbReference type="InterPro" id="IPR046347">
    <property type="entry name" value="bZIP_sf"/>
</dbReference>
<evidence type="ECO:0000313" key="5">
    <source>
        <dbReference type="Proteomes" id="UP000663193"/>
    </source>
</evidence>
<evidence type="ECO:0000313" key="4">
    <source>
        <dbReference type="EMBL" id="QRD07382.1"/>
    </source>
</evidence>
<evidence type="ECO:0000256" key="1">
    <source>
        <dbReference type="ARBA" id="ARBA00004123"/>
    </source>
</evidence>
<protein>
    <recommendedName>
        <fullName evidence="6">BZIP domain-containing protein</fullName>
    </recommendedName>
</protein>
<feature type="region of interest" description="Disordered" evidence="3">
    <location>
        <begin position="130"/>
        <end position="171"/>
    </location>
</feature>
<feature type="compositionally biased region" description="Polar residues" evidence="3">
    <location>
        <begin position="147"/>
        <end position="163"/>
    </location>
</feature>
<keyword evidence="2" id="KW-0539">Nucleus</keyword>
<feature type="region of interest" description="Disordered" evidence="3">
    <location>
        <begin position="1"/>
        <end position="45"/>
    </location>
</feature>
<dbReference type="OrthoDB" id="2590011at2759"/>
<evidence type="ECO:0000256" key="3">
    <source>
        <dbReference type="SAM" id="MobiDB-lite"/>
    </source>
</evidence>
<dbReference type="PANTHER" id="PTHR40621:SF6">
    <property type="entry name" value="AP-1-LIKE TRANSCRIPTION FACTOR YAP1-RELATED"/>
    <property type="match status" value="1"/>
</dbReference>
<dbReference type="GO" id="GO:0005634">
    <property type="term" value="C:nucleus"/>
    <property type="evidence" value="ECO:0007669"/>
    <property type="project" value="UniProtKB-SubCell"/>
</dbReference>
<dbReference type="GO" id="GO:0003700">
    <property type="term" value="F:DNA-binding transcription factor activity"/>
    <property type="evidence" value="ECO:0007669"/>
    <property type="project" value="InterPro"/>
</dbReference>
<evidence type="ECO:0000256" key="2">
    <source>
        <dbReference type="ARBA" id="ARBA00023242"/>
    </source>
</evidence>
<dbReference type="RefSeq" id="XP_001803435.1">
    <property type="nucleotide sequence ID" value="XM_001803383.1"/>
</dbReference>
<evidence type="ECO:0008006" key="6">
    <source>
        <dbReference type="Google" id="ProtNLM"/>
    </source>
</evidence>
<dbReference type="CDD" id="cd14688">
    <property type="entry name" value="bZIP_YAP"/>
    <property type="match status" value="1"/>
</dbReference>
<dbReference type="EMBL" id="CP069044">
    <property type="protein sequence ID" value="QRD07382.1"/>
    <property type="molecule type" value="Genomic_DNA"/>
</dbReference>
<dbReference type="SUPFAM" id="SSF57959">
    <property type="entry name" value="Leucine zipper domain"/>
    <property type="match status" value="1"/>
</dbReference>
<dbReference type="Proteomes" id="UP000663193">
    <property type="component" value="Chromosome 22"/>
</dbReference>
<accession>A0A7U2NR39</accession>
<dbReference type="KEGG" id="pno:SNOG_13224"/>
<name>A0A7U2NR39_PHANO</name>
<dbReference type="PANTHER" id="PTHR40621">
    <property type="entry name" value="TRANSCRIPTION FACTOR KAPC-RELATED"/>
    <property type="match status" value="1"/>
</dbReference>
<sequence length="322" mass="35979">MKFKFKSFKGEKDSEGESSQNPQAKRKDQIRRAQKTHRERKEAYTKSLEQEVIQLRANEAKIIQETRRLYAELTALKNYMASNGIQVPPSLTQDVVSTSASPSDDVFDLSIRTTNTKQKRRQIQIYKHNDHQHDHQCELSSAGHKASQVSTSPGSFLSPTTSDDLALRNDPNTRISDLDLTSVGMDFVLTLESPCLQHITDAPSDESTGHALMASATLLHHHPASHQQVPSQNSRWSVPQTGIEKLLELSTNVPLNDGEITPVQAWDALKKHPQFGGMEMERLRALLETLVKGVKCYGFGGVIEQGAFDNALFETFVIGRVF</sequence>
<proteinExistence type="predicted"/>
<gene>
    <name evidence="4" type="ORF">JI435_132240</name>
</gene>
<dbReference type="InterPro" id="IPR050936">
    <property type="entry name" value="AP-1-like"/>
</dbReference>
<dbReference type="OMA" id="WRLISDH"/>
<dbReference type="Gene3D" id="1.20.5.170">
    <property type="match status" value="1"/>
</dbReference>